<evidence type="ECO:0000256" key="2">
    <source>
        <dbReference type="ARBA" id="ARBA00022723"/>
    </source>
</evidence>
<dbReference type="PANTHER" id="PTHR24092:SF213">
    <property type="entry name" value="PHOSPHOLIPID-TRANSPORTING ATPASE"/>
    <property type="match status" value="1"/>
</dbReference>
<organism evidence="6">
    <name type="scientific">Oryza sativa subsp. japonica</name>
    <name type="common">Rice</name>
    <dbReference type="NCBI Taxonomy" id="39947"/>
    <lineage>
        <taxon>Eukaryota</taxon>
        <taxon>Viridiplantae</taxon>
        <taxon>Streptophyta</taxon>
        <taxon>Embryophyta</taxon>
        <taxon>Tracheophyta</taxon>
        <taxon>Spermatophyta</taxon>
        <taxon>Magnoliopsida</taxon>
        <taxon>Liliopsida</taxon>
        <taxon>Poales</taxon>
        <taxon>Poaceae</taxon>
        <taxon>BOP clade</taxon>
        <taxon>Oryzoideae</taxon>
        <taxon>Oryzeae</taxon>
        <taxon>Oryzinae</taxon>
        <taxon>Oryza</taxon>
        <taxon>Oryza sativa</taxon>
    </lineage>
</organism>
<name>Q10M24_ORYSJ</name>
<dbReference type="SUPFAM" id="SSF81665">
    <property type="entry name" value="Calcium ATPase, transmembrane domain M"/>
    <property type="match status" value="1"/>
</dbReference>
<evidence type="ECO:0000313" key="6">
    <source>
        <dbReference type="EMBL" id="ABF95714.1"/>
    </source>
</evidence>
<gene>
    <name evidence="6" type="ordered locus">LOC_Os03g20949</name>
</gene>
<evidence type="ECO:0000256" key="3">
    <source>
        <dbReference type="ARBA" id="ARBA00022842"/>
    </source>
</evidence>
<dbReference type="InterPro" id="IPR032630">
    <property type="entry name" value="P_typ_ATPase_c"/>
</dbReference>
<reference evidence="6" key="2">
    <citation type="submission" date="2006-06" db="EMBL/GenBank/DDBJ databases">
        <authorList>
            <person name="Buell R."/>
            <person name="Wing R.A."/>
            <person name="McCombie W.A."/>
            <person name="Ouyang S."/>
        </authorList>
    </citation>
    <scope>NUCLEOTIDE SEQUENCE</scope>
</reference>
<proteinExistence type="predicted"/>
<keyword evidence="4" id="KW-0812">Transmembrane</keyword>
<feature type="domain" description="P-type ATPase C-terminal" evidence="5">
    <location>
        <begin position="1"/>
        <end position="123"/>
    </location>
</feature>
<feature type="transmembrane region" description="Helical" evidence="4">
    <location>
        <begin position="59"/>
        <end position="87"/>
    </location>
</feature>
<dbReference type="GO" id="GO:0016020">
    <property type="term" value="C:membrane"/>
    <property type="evidence" value="ECO:0007669"/>
    <property type="project" value="UniProtKB-SubCell"/>
</dbReference>
<protein>
    <submittedName>
        <fullName evidence="6">Phospholipid-transporting ATPase 1, putative, expressed</fullName>
    </submittedName>
</protein>
<feature type="transmembrane region" description="Helical" evidence="4">
    <location>
        <begin position="30"/>
        <end position="47"/>
    </location>
</feature>
<dbReference type="Pfam" id="PF16212">
    <property type="entry name" value="PhoLip_ATPase_C"/>
    <property type="match status" value="1"/>
</dbReference>
<sequence>MLDSIWQSLAVFFIPYLAYRKSTIDGASLGDLWTLAVVILVNIHLAIDVIRWNWITHAAIWGSIVATLICVMVIDSIPILPGFWAIYKVMGTGLFWALLLAVIVVGMIPHFVAKAIREHFLPNDIQIAREMEKSQDSHDVTHPEIQMSTVARA</sequence>
<evidence type="ECO:0000256" key="1">
    <source>
        <dbReference type="ARBA" id="ARBA00004141"/>
    </source>
</evidence>
<accession>Q10M24</accession>
<dbReference type="InterPro" id="IPR023298">
    <property type="entry name" value="ATPase_P-typ_TM_dom_sf"/>
</dbReference>
<keyword evidence="2" id="KW-0479">Metal-binding</keyword>
<reference evidence="6" key="1">
    <citation type="journal article" date="2005" name="Genome Res.">
        <title>Sequence, annotation, and analysis of synteny between rice chromosome 3 and diverged grass species.</title>
        <authorList>
            <consortium name="Rice Chromosome 3 Sequencing Consortium"/>
            <person name="Buell C.R."/>
            <person name="Yuan Q."/>
            <person name="Ouyang S."/>
            <person name="Liu J."/>
            <person name="Zhu W."/>
            <person name="Wang A."/>
            <person name="Maiti R."/>
            <person name="Haas B."/>
            <person name="Wortman J."/>
            <person name="Pertea M."/>
            <person name="Jones K.M."/>
            <person name="Kim M."/>
            <person name="Overton L."/>
            <person name="Tsitrin T."/>
            <person name="Fadrosh D."/>
            <person name="Bera J."/>
            <person name="Weaver B."/>
            <person name="Jin S."/>
            <person name="Johri S."/>
            <person name="Reardon M."/>
            <person name="Webb K."/>
            <person name="Hill J."/>
            <person name="Moffat K."/>
            <person name="Tallon L."/>
            <person name="Van Aken S."/>
            <person name="Lewis M."/>
            <person name="Utterback T."/>
            <person name="Feldblyum T."/>
            <person name="Zismann V."/>
            <person name="Iobst S."/>
            <person name="Hsiao J."/>
            <person name="de Vazeille A.R."/>
            <person name="Salzberg S.L."/>
            <person name="White O."/>
            <person name="Fraser C."/>
            <person name="Yu Y."/>
            <person name="Kim H."/>
            <person name="Rambo T."/>
            <person name="Currie J."/>
            <person name="Collura K."/>
            <person name="Kernodle-Thompson S."/>
            <person name="Wei F."/>
            <person name="Kudrna K."/>
            <person name="Ammiraju J.S."/>
            <person name="Luo M."/>
            <person name="Goicoechea J.L."/>
            <person name="Wing R.A."/>
            <person name="Henry D."/>
            <person name="Oates R."/>
            <person name="Palmer M."/>
            <person name="Pries G."/>
            <person name="Saski C."/>
            <person name="Simmons J."/>
            <person name="Soderlund C."/>
            <person name="Nelson W."/>
            <person name="de la Bastide M."/>
            <person name="Spiegel L."/>
            <person name="Nascimento L."/>
            <person name="Huang E."/>
            <person name="Preston R."/>
            <person name="Zutavern T."/>
            <person name="Palmer L."/>
            <person name="O'Shaughnessy A."/>
            <person name="Dike S."/>
            <person name="McCombie W.R."/>
            <person name="Minx P."/>
            <person name="Cordum H."/>
            <person name="Wilson R."/>
            <person name="Jin W."/>
            <person name="Lee H.R."/>
            <person name="Jiang J."/>
            <person name="Jackson S."/>
        </authorList>
    </citation>
    <scope>NUCLEOTIDE SEQUENCE [LARGE SCALE GENOMIC DNA]</scope>
</reference>
<comment type="subcellular location">
    <subcellularLocation>
        <location evidence="1">Membrane</location>
        <topology evidence="1">Multi-pass membrane protein</topology>
    </subcellularLocation>
</comment>
<evidence type="ECO:0000256" key="4">
    <source>
        <dbReference type="SAM" id="Phobius"/>
    </source>
</evidence>
<dbReference type="EMBL" id="DP000009">
    <property type="protein sequence ID" value="ABF95714.1"/>
    <property type="molecule type" value="Genomic_DNA"/>
</dbReference>
<dbReference type="GO" id="GO:0046872">
    <property type="term" value="F:metal ion binding"/>
    <property type="evidence" value="ECO:0007669"/>
    <property type="project" value="UniProtKB-KW"/>
</dbReference>
<keyword evidence="4" id="KW-1133">Transmembrane helix</keyword>
<keyword evidence="4" id="KW-0472">Membrane</keyword>
<dbReference type="AlphaFoldDB" id="Q10M24"/>
<evidence type="ECO:0000259" key="5">
    <source>
        <dbReference type="Pfam" id="PF16212"/>
    </source>
</evidence>
<feature type="transmembrane region" description="Helical" evidence="4">
    <location>
        <begin position="93"/>
        <end position="113"/>
    </location>
</feature>
<keyword evidence="3" id="KW-0460">Magnesium</keyword>
<dbReference type="PANTHER" id="PTHR24092">
    <property type="entry name" value="PROBABLE PHOSPHOLIPID-TRANSPORTING ATPASE"/>
    <property type="match status" value="1"/>
</dbReference>